<comment type="caution">
    <text evidence="7">The sequence shown here is derived from an EMBL/GenBank/DDBJ whole genome shotgun (WGS) entry which is preliminary data.</text>
</comment>
<keyword evidence="3 6" id="KW-0812">Transmembrane</keyword>
<keyword evidence="5 6" id="KW-0472">Membrane</keyword>
<feature type="transmembrane region" description="Helical" evidence="6">
    <location>
        <begin position="35"/>
        <end position="58"/>
    </location>
</feature>
<evidence type="ECO:0000256" key="2">
    <source>
        <dbReference type="ARBA" id="ARBA00022475"/>
    </source>
</evidence>
<feature type="transmembrane region" description="Helical" evidence="6">
    <location>
        <begin position="88"/>
        <end position="106"/>
    </location>
</feature>
<dbReference type="PANTHER" id="PTHR42723:SF1">
    <property type="entry name" value="CHLOROPHYLL SYNTHASE, CHLOROPLASTIC"/>
    <property type="match status" value="1"/>
</dbReference>
<name>A0A9D7STD0_9BACT</name>
<reference evidence="7 8" key="1">
    <citation type="submission" date="2020-10" db="EMBL/GenBank/DDBJ databases">
        <title>Connecting structure to function with the recovery of over 1000 high-quality activated sludge metagenome-assembled genomes encoding full-length rRNA genes using long-read sequencing.</title>
        <authorList>
            <person name="Singleton C.M."/>
            <person name="Petriglieri F."/>
            <person name="Kristensen J.M."/>
            <person name="Kirkegaard R.H."/>
            <person name="Michaelsen T.Y."/>
            <person name="Andersen M.H."/>
            <person name="Karst S.M."/>
            <person name="Dueholm M.S."/>
            <person name="Nielsen P.H."/>
            <person name="Albertsen M."/>
        </authorList>
    </citation>
    <scope>NUCLEOTIDE SEQUENCE [LARGE SCALE GENOMIC DNA]</scope>
    <source>
        <strain evidence="7">Ribe_18-Q3-R11-54_MAXAC.273</strain>
    </source>
</reference>
<dbReference type="Proteomes" id="UP000808337">
    <property type="component" value="Unassembled WGS sequence"/>
</dbReference>
<evidence type="ECO:0000313" key="7">
    <source>
        <dbReference type="EMBL" id="MBK9981395.1"/>
    </source>
</evidence>
<feature type="transmembrane region" description="Helical" evidence="6">
    <location>
        <begin position="12"/>
        <end position="29"/>
    </location>
</feature>
<feature type="transmembrane region" description="Helical" evidence="6">
    <location>
        <begin position="136"/>
        <end position="155"/>
    </location>
</feature>
<dbReference type="PANTHER" id="PTHR42723">
    <property type="entry name" value="CHLOROPHYLL SYNTHASE"/>
    <property type="match status" value="1"/>
</dbReference>
<evidence type="ECO:0000256" key="5">
    <source>
        <dbReference type="ARBA" id="ARBA00023136"/>
    </source>
</evidence>
<evidence type="ECO:0000256" key="6">
    <source>
        <dbReference type="SAM" id="Phobius"/>
    </source>
</evidence>
<dbReference type="AlphaFoldDB" id="A0A9D7STD0"/>
<dbReference type="InterPro" id="IPR050475">
    <property type="entry name" value="Prenyltransferase_related"/>
</dbReference>
<dbReference type="Gene3D" id="1.10.357.140">
    <property type="entry name" value="UbiA prenyltransferase"/>
    <property type="match status" value="1"/>
</dbReference>
<feature type="transmembrane region" description="Helical" evidence="6">
    <location>
        <begin position="112"/>
        <end position="129"/>
    </location>
</feature>
<dbReference type="EMBL" id="JADKGY010000001">
    <property type="protein sequence ID" value="MBK9981395.1"/>
    <property type="molecule type" value="Genomic_DNA"/>
</dbReference>
<evidence type="ECO:0000256" key="3">
    <source>
        <dbReference type="ARBA" id="ARBA00022692"/>
    </source>
</evidence>
<proteinExistence type="predicted"/>
<feature type="transmembrane region" description="Helical" evidence="6">
    <location>
        <begin position="212"/>
        <end position="230"/>
    </location>
</feature>
<feature type="transmembrane region" description="Helical" evidence="6">
    <location>
        <begin position="266"/>
        <end position="287"/>
    </location>
</feature>
<dbReference type="Pfam" id="PF01040">
    <property type="entry name" value="UbiA"/>
    <property type="match status" value="1"/>
</dbReference>
<comment type="subcellular location">
    <subcellularLocation>
        <location evidence="1">Membrane</location>
        <topology evidence="1">Multi-pass membrane protein</topology>
    </subcellularLocation>
</comment>
<keyword evidence="2" id="KW-1003">Cell membrane</keyword>
<dbReference type="InterPro" id="IPR000537">
    <property type="entry name" value="UbiA_prenyltransferase"/>
</dbReference>
<dbReference type="InterPro" id="IPR044878">
    <property type="entry name" value="UbiA_sf"/>
</dbReference>
<organism evidence="7 8">
    <name type="scientific">Candidatus Opimibacter skivensis</name>
    <dbReference type="NCBI Taxonomy" id="2982028"/>
    <lineage>
        <taxon>Bacteria</taxon>
        <taxon>Pseudomonadati</taxon>
        <taxon>Bacteroidota</taxon>
        <taxon>Saprospiria</taxon>
        <taxon>Saprospirales</taxon>
        <taxon>Saprospiraceae</taxon>
        <taxon>Candidatus Opimibacter</taxon>
    </lineage>
</organism>
<evidence type="ECO:0000256" key="4">
    <source>
        <dbReference type="ARBA" id="ARBA00022989"/>
    </source>
</evidence>
<keyword evidence="4 6" id="KW-1133">Transmembrane helix</keyword>
<protein>
    <submittedName>
        <fullName evidence="7">UbiA family prenyltransferase</fullName>
    </submittedName>
</protein>
<evidence type="ECO:0000256" key="1">
    <source>
        <dbReference type="ARBA" id="ARBA00004141"/>
    </source>
</evidence>
<gene>
    <name evidence="7" type="ORF">IPP15_03045</name>
</gene>
<sequence>MIKNLLNIIRWPNLMMLAVIQTLIYLRLLDSQQTILRLPLFIILVLITIILGAGGYVINDYYDVKIDRVNKPDTIIAGRVWTLSKVKWVYFILVGCGAILSVFLAFELGLLAYIFIYPVAVIGLWYYSFALKCKPIIGNVWVSVFCAGVVAIIVLPDIFLHHTAQVRIELWYYVAFAFLSTWYREVVKDIEDKQGDESASCRTFVVKYGVKAGKLFAIALGVSLLASLILWDESQANKWIKLGLNVIQGLTIASMAFVFWAKNNTYYHHASNVIKLVMALGTFVLLLY</sequence>
<evidence type="ECO:0000313" key="8">
    <source>
        <dbReference type="Proteomes" id="UP000808337"/>
    </source>
</evidence>
<accession>A0A9D7STD0</accession>
<dbReference type="GO" id="GO:0016765">
    <property type="term" value="F:transferase activity, transferring alkyl or aryl (other than methyl) groups"/>
    <property type="evidence" value="ECO:0007669"/>
    <property type="project" value="InterPro"/>
</dbReference>
<dbReference type="GO" id="GO:0016020">
    <property type="term" value="C:membrane"/>
    <property type="evidence" value="ECO:0007669"/>
    <property type="project" value="UniProtKB-SubCell"/>
</dbReference>